<feature type="signal peptide" evidence="2">
    <location>
        <begin position="1"/>
        <end position="23"/>
    </location>
</feature>
<dbReference type="RefSeq" id="WP_194536825.1">
    <property type="nucleotide sequence ID" value="NZ_JACEFB010000002.1"/>
</dbReference>
<comment type="caution">
    <text evidence="3">The sequence shown here is derived from an EMBL/GenBank/DDBJ whole genome shotgun (WGS) entry which is preliminary data.</text>
</comment>
<evidence type="ECO:0000256" key="1">
    <source>
        <dbReference type="SAM" id="MobiDB-lite"/>
    </source>
</evidence>
<feature type="chain" id="PRO_5031562374" evidence="2">
    <location>
        <begin position="24"/>
        <end position="183"/>
    </location>
</feature>
<sequence>MNRSYSFLLAILFTGAVSQVAQAHPPGPASHGVFGSGPVWLGLFPHIHQHGPFYNYGPYYGYPPFEPYGPWTANLQYNPAYSGTYFHPGRIAEDKSGHGGLLTQWGGGGFGLGAGLGFRSGSGFWGGGTGAIRGTGCPPSGWYQGLGLRGHRNTSTPCSANTAASAGHSPTGSSGSSPPPTSK</sequence>
<name>A0A7V9AAV1_9BACT</name>
<feature type="compositionally biased region" description="Low complexity" evidence="1">
    <location>
        <begin position="162"/>
        <end position="176"/>
    </location>
</feature>
<reference evidence="3 4" key="1">
    <citation type="submission" date="2020-07" db="EMBL/GenBank/DDBJ databases">
        <title>Thermogemmata thermophila gen. nov., sp. nov., a novel moderate thermophilic planctomycete from a Kamchatka hot spring.</title>
        <authorList>
            <person name="Elcheninov A.G."/>
            <person name="Podosokorskaya O.A."/>
            <person name="Kovaleva O.L."/>
            <person name="Novikov A."/>
            <person name="Bonch-Osmolovskaya E.A."/>
            <person name="Toshchakov S.V."/>
            <person name="Kublanov I.V."/>
        </authorList>
    </citation>
    <scope>NUCLEOTIDE SEQUENCE [LARGE SCALE GENOMIC DNA]</scope>
    <source>
        <strain evidence="3 4">2918</strain>
    </source>
</reference>
<keyword evidence="2" id="KW-0732">Signal</keyword>
<protein>
    <submittedName>
        <fullName evidence="3">Uncharacterized protein</fullName>
    </submittedName>
</protein>
<organism evidence="3 4">
    <name type="scientific">Thermogemmata fonticola</name>
    <dbReference type="NCBI Taxonomy" id="2755323"/>
    <lineage>
        <taxon>Bacteria</taxon>
        <taxon>Pseudomonadati</taxon>
        <taxon>Planctomycetota</taxon>
        <taxon>Planctomycetia</taxon>
        <taxon>Gemmatales</taxon>
        <taxon>Gemmataceae</taxon>
        <taxon>Thermogemmata</taxon>
    </lineage>
</organism>
<dbReference type="Proteomes" id="UP000542342">
    <property type="component" value="Unassembled WGS sequence"/>
</dbReference>
<evidence type="ECO:0000313" key="4">
    <source>
        <dbReference type="Proteomes" id="UP000542342"/>
    </source>
</evidence>
<keyword evidence="4" id="KW-1185">Reference proteome</keyword>
<accession>A0A7V9AAV1</accession>
<evidence type="ECO:0000256" key="2">
    <source>
        <dbReference type="SAM" id="SignalP"/>
    </source>
</evidence>
<gene>
    <name evidence="3" type="ORF">H0921_04380</name>
</gene>
<feature type="region of interest" description="Disordered" evidence="1">
    <location>
        <begin position="154"/>
        <end position="183"/>
    </location>
</feature>
<dbReference type="AlphaFoldDB" id="A0A7V9AAV1"/>
<proteinExistence type="predicted"/>
<evidence type="ECO:0000313" key="3">
    <source>
        <dbReference type="EMBL" id="MBA2225398.1"/>
    </source>
</evidence>
<dbReference type="EMBL" id="JACEFB010000002">
    <property type="protein sequence ID" value="MBA2225398.1"/>
    <property type="molecule type" value="Genomic_DNA"/>
</dbReference>